<name>A0A8P4GDS0_DICLA</name>
<proteinExistence type="predicted"/>
<dbReference type="PANTHER" id="PTHR15427:SF52">
    <property type="entry name" value="C1Q DOMAIN-CONTAINING PROTEIN"/>
    <property type="match status" value="1"/>
</dbReference>
<dbReference type="InterPro" id="IPR050392">
    <property type="entry name" value="Collagen/C1q_domain"/>
</dbReference>
<evidence type="ECO:0000256" key="1">
    <source>
        <dbReference type="ARBA" id="ARBA00004498"/>
    </source>
</evidence>
<evidence type="ECO:0000256" key="6">
    <source>
        <dbReference type="SAM" id="MobiDB-lite"/>
    </source>
</evidence>
<evidence type="ECO:0000313" key="8">
    <source>
        <dbReference type="Ensembl" id="ENSDLAP00005075902.1"/>
    </source>
</evidence>
<organism evidence="8 9">
    <name type="scientific">Dicentrarchus labrax</name>
    <name type="common">European seabass</name>
    <name type="synonym">Morone labrax</name>
    <dbReference type="NCBI Taxonomy" id="13489"/>
    <lineage>
        <taxon>Eukaryota</taxon>
        <taxon>Metazoa</taxon>
        <taxon>Chordata</taxon>
        <taxon>Craniata</taxon>
        <taxon>Vertebrata</taxon>
        <taxon>Euteleostomi</taxon>
        <taxon>Actinopterygii</taxon>
        <taxon>Neopterygii</taxon>
        <taxon>Teleostei</taxon>
        <taxon>Neoteleostei</taxon>
        <taxon>Acanthomorphata</taxon>
        <taxon>Eupercaria</taxon>
        <taxon>Moronidae</taxon>
        <taxon>Dicentrarchus</taxon>
    </lineage>
</organism>
<dbReference type="InterPro" id="IPR008160">
    <property type="entry name" value="Collagen"/>
</dbReference>
<dbReference type="InterPro" id="IPR001073">
    <property type="entry name" value="C1q_dom"/>
</dbReference>
<evidence type="ECO:0000256" key="3">
    <source>
        <dbReference type="ARBA" id="ARBA00022530"/>
    </source>
</evidence>
<keyword evidence="3" id="KW-0272">Extracellular matrix</keyword>
<dbReference type="AlphaFoldDB" id="A0A8P4GDS0"/>
<dbReference type="Ensembl" id="ENSDLAT00005085986.1">
    <property type="protein sequence ID" value="ENSDLAP00005075902.1"/>
    <property type="gene ID" value="ENSDLAG00005017916.2"/>
</dbReference>
<comment type="subcellular location">
    <subcellularLocation>
        <location evidence="1">Secreted</location>
        <location evidence="1">Extracellular space</location>
        <location evidence="1">Extracellular matrix</location>
    </subcellularLocation>
</comment>
<reference evidence="8" key="1">
    <citation type="submission" date="2025-08" db="UniProtKB">
        <authorList>
            <consortium name="Ensembl"/>
        </authorList>
    </citation>
    <scope>IDENTIFICATION</scope>
</reference>
<keyword evidence="4" id="KW-0732">Signal</keyword>
<protein>
    <recommendedName>
        <fullName evidence="7">C1q domain-containing protein</fullName>
    </recommendedName>
</protein>
<keyword evidence="5" id="KW-0176">Collagen</keyword>
<feature type="region of interest" description="Disordered" evidence="6">
    <location>
        <begin position="39"/>
        <end position="123"/>
    </location>
</feature>
<evidence type="ECO:0000259" key="7">
    <source>
        <dbReference type="PROSITE" id="PS50871"/>
    </source>
</evidence>
<feature type="compositionally biased region" description="Basic and acidic residues" evidence="6">
    <location>
        <begin position="46"/>
        <end position="55"/>
    </location>
</feature>
<evidence type="ECO:0000256" key="2">
    <source>
        <dbReference type="ARBA" id="ARBA00022525"/>
    </source>
</evidence>
<sequence length="309" mass="32119">MTGFRGPPGFTGRQGVKGKQVPIILCSLNTPHWTITTATTTTTITKGDEGEKGDRGPQGLLGPKGEKGDTGDLGQPGVPGSAGQKGEPDGAAGNNGDKGNKGDEGQMGIAGQGGPKGDKGDMGLMGMMGLPGPCMSNIQSAFAAGLESSYPPPQAPVVFSQVLYNIQGSYDPSTGIYTAPVNGTYILSYHITVHERVLKVGLFHNFRPVIKTTETKLLGTTSHSVVLHLARGHRVWIQVKDQVTNGMFAGIESSSTFSGYLLHPDNCDMAILRSPMPPISPPQGGYTWDGTPESSTAKPPTSPAGGGFN</sequence>
<dbReference type="Pfam" id="PF00386">
    <property type="entry name" value="C1q"/>
    <property type="match status" value="1"/>
</dbReference>
<evidence type="ECO:0000256" key="4">
    <source>
        <dbReference type="ARBA" id="ARBA00022729"/>
    </source>
</evidence>
<dbReference type="Gene3D" id="2.60.120.40">
    <property type="match status" value="1"/>
</dbReference>
<dbReference type="PRINTS" id="PR00007">
    <property type="entry name" value="COMPLEMNTC1Q"/>
</dbReference>
<feature type="region of interest" description="Disordered" evidence="6">
    <location>
        <begin position="280"/>
        <end position="309"/>
    </location>
</feature>
<dbReference type="SUPFAM" id="SSF49842">
    <property type="entry name" value="TNF-like"/>
    <property type="match status" value="1"/>
</dbReference>
<dbReference type="Proteomes" id="UP000694389">
    <property type="component" value="Unassembled WGS sequence"/>
</dbReference>
<keyword evidence="9" id="KW-1185">Reference proteome</keyword>
<dbReference type="InterPro" id="IPR008983">
    <property type="entry name" value="Tumour_necrosis_fac-like_dom"/>
</dbReference>
<evidence type="ECO:0000256" key="5">
    <source>
        <dbReference type="ARBA" id="ARBA00023119"/>
    </source>
</evidence>
<accession>A0A8P4GDS0</accession>
<dbReference type="GeneTree" id="ENSGT00940000155435"/>
<dbReference type="PROSITE" id="PS50871">
    <property type="entry name" value="C1Q"/>
    <property type="match status" value="1"/>
</dbReference>
<dbReference type="PANTHER" id="PTHR15427">
    <property type="entry name" value="EMILIN ELASTIN MICROFIBRIL INTERFACE-LOCATED PROTEIN ELASTIN MICROFIBRIL INTERFACER"/>
    <property type="match status" value="1"/>
</dbReference>
<evidence type="ECO:0000313" key="9">
    <source>
        <dbReference type="Proteomes" id="UP000694389"/>
    </source>
</evidence>
<dbReference type="Pfam" id="PF01391">
    <property type="entry name" value="Collagen"/>
    <property type="match status" value="1"/>
</dbReference>
<feature type="domain" description="C1q" evidence="7">
    <location>
        <begin position="135"/>
        <end position="268"/>
    </location>
</feature>
<reference evidence="8" key="2">
    <citation type="submission" date="2025-09" db="UniProtKB">
        <authorList>
            <consortium name="Ensembl"/>
        </authorList>
    </citation>
    <scope>IDENTIFICATION</scope>
</reference>
<dbReference type="GO" id="GO:0005581">
    <property type="term" value="C:collagen trimer"/>
    <property type="evidence" value="ECO:0007669"/>
    <property type="project" value="UniProtKB-KW"/>
</dbReference>
<keyword evidence="2" id="KW-0964">Secreted</keyword>
<dbReference type="SMART" id="SM00110">
    <property type="entry name" value="C1Q"/>
    <property type="match status" value="1"/>
</dbReference>